<accession>A0A2Z7DAT2</accession>
<reference evidence="2 3" key="1">
    <citation type="journal article" date="2015" name="Proc. Natl. Acad. Sci. U.S.A.">
        <title>The resurrection genome of Boea hygrometrica: A blueprint for survival of dehydration.</title>
        <authorList>
            <person name="Xiao L."/>
            <person name="Yang G."/>
            <person name="Zhang L."/>
            <person name="Yang X."/>
            <person name="Zhao S."/>
            <person name="Ji Z."/>
            <person name="Zhou Q."/>
            <person name="Hu M."/>
            <person name="Wang Y."/>
            <person name="Chen M."/>
            <person name="Xu Y."/>
            <person name="Jin H."/>
            <person name="Xiao X."/>
            <person name="Hu G."/>
            <person name="Bao F."/>
            <person name="Hu Y."/>
            <person name="Wan P."/>
            <person name="Li L."/>
            <person name="Deng X."/>
            <person name="Kuang T."/>
            <person name="Xiang C."/>
            <person name="Zhu J.K."/>
            <person name="Oliver M.J."/>
            <person name="He Y."/>
        </authorList>
    </citation>
    <scope>NUCLEOTIDE SEQUENCE [LARGE SCALE GENOMIC DNA]</scope>
    <source>
        <strain evidence="3">cv. XS01</strain>
    </source>
</reference>
<dbReference type="AlphaFoldDB" id="A0A2Z7DAT2"/>
<evidence type="ECO:0000313" key="2">
    <source>
        <dbReference type="EMBL" id="KZV54131.1"/>
    </source>
</evidence>
<dbReference type="EMBL" id="KQ989596">
    <property type="protein sequence ID" value="KZV54131.1"/>
    <property type="molecule type" value="Genomic_DNA"/>
</dbReference>
<organism evidence="2 3">
    <name type="scientific">Dorcoceras hygrometricum</name>
    <dbReference type="NCBI Taxonomy" id="472368"/>
    <lineage>
        <taxon>Eukaryota</taxon>
        <taxon>Viridiplantae</taxon>
        <taxon>Streptophyta</taxon>
        <taxon>Embryophyta</taxon>
        <taxon>Tracheophyta</taxon>
        <taxon>Spermatophyta</taxon>
        <taxon>Magnoliopsida</taxon>
        <taxon>eudicotyledons</taxon>
        <taxon>Gunneridae</taxon>
        <taxon>Pentapetalae</taxon>
        <taxon>asterids</taxon>
        <taxon>lamiids</taxon>
        <taxon>Lamiales</taxon>
        <taxon>Gesneriaceae</taxon>
        <taxon>Didymocarpoideae</taxon>
        <taxon>Trichosporeae</taxon>
        <taxon>Loxocarpinae</taxon>
        <taxon>Dorcoceras</taxon>
    </lineage>
</organism>
<keyword evidence="3" id="KW-1185">Reference proteome</keyword>
<name>A0A2Z7DAT2_9LAMI</name>
<feature type="region of interest" description="Disordered" evidence="1">
    <location>
        <begin position="181"/>
        <end position="243"/>
    </location>
</feature>
<proteinExistence type="predicted"/>
<evidence type="ECO:0000313" key="3">
    <source>
        <dbReference type="Proteomes" id="UP000250235"/>
    </source>
</evidence>
<evidence type="ECO:0000256" key="1">
    <source>
        <dbReference type="SAM" id="MobiDB-lite"/>
    </source>
</evidence>
<feature type="compositionally biased region" description="Basic residues" evidence="1">
    <location>
        <begin position="196"/>
        <end position="206"/>
    </location>
</feature>
<sequence length="243" mass="27338">MQRTVARDWVHCSLRLVEQVNICLQQVVQSLVVKCLRLDFPTASSLLIDDVTVDFIIDDPALALLFTTADSFCSTADCEDITADVIIASKLHETQKPLNDKFGLGFNVGESSTGEISTQSNLVYDKFKKMNFVKASVIHNTYESIKYDDQTSGQLNQKGKAGIGYIRPENFKPSWLKNRLDKEKARDDSKSSVPHQPRRGPKKVKSVWKMVQPRRDLNGPHTKPKLNISVTHKPKGVNREGKI</sequence>
<protein>
    <submittedName>
        <fullName evidence="2">Uncharacterized protein</fullName>
    </submittedName>
</protein>
<dbReference type="Proteomes" id="UP000250235">
    <property type="component" value="Unassembled WGS sequence"/>
</dbReference>
<feature type="compositionally biased region" description="Basic and acidic residues" evidence="1">
    <location>
        <begin position="181"/>
        <end position="190"/>
    </location>
</feature>
<gene>
    <name evidence="2" type="ORF">F511_37410</name>
</gene>